<sequence>MFAGVSIWQLLILLLVVVVIFGTKKLRTIGSDLGGAVRDFKKAMSENDQENNASSVNNDAKFNKIEENAQPSAQTTEKAKDKEQA</sequence>
<accession>A0A448TS81</accession>
<comment type="similarity">
    <text evidence="9">Belongs to the TatA/E family.</text>
</comment>
<evidence type="ECO:0000313" key="11">
    <source>
        <dbReference type="EMBL" id="VEJ08887.1"/>
    </source>
</evidence>
<dbReference type="GO" id="GO:0033281">
    <property type="term" value="C:TAT protein transport complex"/>
    <property type="evidence" value="ECO:0007669"/>
    <property type="project" value="UniProtKB-UniRule"/>
</dbReference>
<organism evidence="11 12">
    <name type="scientific">Actinobacillus delphinicola</name>
    <dbReference type="NCBI Taxonomy" id="51161"/>
    <lineage>
        <taxon>Bacteria</taxon>
        <taxon>Pseudomonadati</taxon>
        <taxon>Pseudomonadota</taxon>
        <taxon>Gammaproteobacteria</taxon>
        <taxon>Pasteurellales</taxon>
        <taxon>Pasteurellaceae</taxon>
        <taxon>Actinobacillus</taxon>
    </lineage>
</organism>
<keyword evidence="3 9" id="KW-1003">Cell membrane</keyword>
<dbReference type="NCBIfam" id="TIGR01411">
    <property type="entry name" value="tatAE"/>
    <property type="match status" value="1"/>
</dbReference>
<dbReference type="Pfam" id="PF02416">
    <property type="entry name" value="TatA_B_E"/>
    <property type="match status" value="1"/>
</dbReference>
<evidence type="ECO:0000256" key="2">
    <source>
        <dbReference type="ARBA" id="ARBA00022448"/>
    </source>
</evidence>
<dbReference type="Proteomes" id="UP000279799">
    <property type="component" value="Chromosome"/>
</dbReference>
<evidence type="ECO:0000256" key="5">
    <source>
        <dbReference type="ARBA" id="ARBA00022927"/>
    </source>
</evidence>
<keyword evidence="6 9" id="KW-1133">Transmembrane helix</keyword>
<evidence type="ECO:0000256" key="3">
    <source>
        <dbReference type="ARBA" id="ARBA00022475"/>
    </source>
</evidence>
<keyword evidence="2 9" id="KW-0813">Transport</keyword>
<evidence type="ECO:0000256" key="6">
    <source>
        <dbReference type="ARBA" id="ARBA00022989"/>
    </source>
</evidence>
<dbReference type="EMBL" id="LR134510">
    <property type="protein sequence ID" value="VEJ08887.1"/>
    <property type="molecule type" value="Genomic_DNA"/>
</dbReference>
<comment type="function">
    <text evidence="9">Part of the twin-arginine translocation (Tat) system that transports large folded proteins containing a characteristic twin-arginine motif in their signal peptide across membranes. TatA could form the protein-conducting channel of the Tat system.</text>
</comment>
<feature type="compositionally biased region" description="Polar residues" evidence="10">
    <location>
        <begin position="50"/>
        <end position="60"/>
    </location>
</feature>
<reference evidence="11 12" key="1">
    <citation type="submission" date="2018-12" db="EMBL/GenBank/DDBJ databases">
        <authorList>
            <consortium name="Pathogen Informatics"/>
        </authorList>
    </citation>
    <scope>NUCLEOTIDE SEQUENCE [LARGE SCALE GENOMIC DNA]</scope>
    <source>
        <strain evidence="11 12">NCTC12871</strain>
    </source>
</reference>
<keyword evidence="8 9" id="KW-0472">Membrane</keyword>
<proteinExistence type="inferred from homology"/>
<dbReference type="NCBIfam" id="NF002813">
    <property type="entry name" value="PRK02958.1"/>
    <property type="match status" value="1"/>
</dbReference>
<protein>
    <recommendedName>
        <fullName evidence="9">Sec-independent protein translocase protein TatA</fullName>
    </recommendedName>
</protein>
<dbReference type="RefSeq" id="WP_126598343.1">
    <property type="nucleotide sequence ID" value="NZ_LR134510.1"/>
</dbReference>
<evidence type="ECO:0000256" key="8">
    <source>
        <dbReference type="ARBA" id="ARBA00023136"/>
    </source>
</evidence>
<name>A0A448TS81_9PAST</name>
<dbReference type="OrthoDB" id="7066617at2"/>
<evidence type="ECO:0000256" key="10">
    <source>
        <dbReference type="SAM" id="MobiDB-lite"/>
    </source>
</evidence>
<dbReference type="InterPro" id="IPR006312">
    <property type="entry name" value="TatA/E"/>
</dbReference>
<evidence type="ECO:0000256" key="9">
    <source>
        <dbReference type="HAMAP-Rule" id="MF_00236"/>
    </source>
</evidence>
<dbReference type="PANTHER" id="PTHR42982">
    <property type="entry name" value="SEC-INDEPENDENT PROTEIN TRANSLOCASE PROTEIN TATA"/>
    <property type="match status" value="1"/>
</dbReference>
<dbReference type="KEGG" id="adp:NCTC12871_00305"/>
<gene>
    <name evidence="9 11" type="primary">tatA</name>
    <name evidence="11" type="ORF">NCTC12871_00305</name>
</gene>
<keyword evidence="5 9" id="KW-0653">Protein transport</keyword>
<dbReference type="PANTHER" id="PTHR42982:SF1">
    <property type="entry name" value="SEC-INDEPENDENT PROTEIN TRANSLOCASE PROTEIN TATA"/>
    <property type="match status" value="1"/>
</dbReference>
<evidence type="ECO:0000256" key="1">
    <source>
        <dbReference type="ARBA" id="ARBA00004162"/>
    </source>
</evidence>
<dbReference type="HAMAP" id="MF_00236">
    <property type="entry name" value="TatA_E"/>
    <property type="match status" value="1"/>
</dbReference>
<dbReference type="InterPro" id="IPR003369">
    <property type="entry name" value="TatA/B/E"/>
</dbReference>
<keyword evidence="12" id="KW-1185">Reference proteome</keyword>
<keyword evidence="4 9" id="KW-0812">Transmembrane</keyword>
<comment type="subunit">
    <text evidence="9">The Tat system comprises two distinct complexes: a TatABC complex, containing multiple copies of TatA, TatB and TatC subunits, and a separate TatA complex, containing only TatA subunits. Substrates initially bind to the TatABC complex, which probably triggers association of the separate TatA complex to form the active translocon.</text>
</comment>
<keyword evidence="7 9" id="KW-0811">Translocation</keyword>
<evidence type="ECO:0000256" key="4">
    <source>
        <dbReference type="ARBA" id="ARBA00022692"/>
    </source>
</evidence>
<dbReference type="Gene3D" id="1.20.5.3310">
    <property type="match status" value="1"/>
</dbReference>
<evidence type="ECO:0000313" key="12">
    <source>
        <dbReference type="Proteomes" id="UP000279799"/>
    </source>
</evidence>
<dbReference type="GO" id="GO:0043953">
    <property type="term" value="P:protein transport by the Tat complex"/>
    <property type="evidence" value="ECO:0007669"/>
    <property type="project" value="UniProtKB-UniRule"/>
</dbReference>
<feature type="region of interest" description="Disordered" evidence="10">
    <location>
        <begin position="45"/>
        <end position="85"/>
    </location>
</feature>
<comment type="subcellular location">
    <subcellularLocation>
        <location evidence="1 9">Cell membrane</location>
        <topology evidence="1 9">Single-pass membrane protein</topology>
    </subcellularLocation>
</comment>
<dbReference type="GO" id="GO:0008320">
    <property type="term" value="F:protein transmembrane transporter activity"/>
    <property type="evidence" value="ECO:0007669"/>
    <property type="project" value="UniProtKB-UniRule"/>
</dbReference>
<dbReference type="AlphaFoldDB" id="A0A448TS81"/>
<feature type="transmembrane region" description="Helical" evidence="9">
    <location>
        <begin position="6"/>
        <end position="23"/>
    </location>
</feature>
<evidence type="ECO:0000256" key="7">
    <source>
        <dbReference type="ARBA" id="ARBA00023010"/>
    </source>
</evidence>